<dbReference type="EMBL" id="CP000249">
    <property type="protein sequence ID" value="ABD10856.1"/>
    <property type="molecule type" value="Genomic_DNA"/>
</dbReference>
<dbReference type="CDD" id="cd07067">
    <property type="entry name" value="HP_PGM_like"/>
    <property type="match status" value="1"/>
</dbReference>
<keyword evidence="2" id="KW-1185">Reference proteome</keyword>
<dbReference type="PANTHER" id="PTHR47623:SF1">
    <property type="entry name" value="OS09G0287300 PROTEIN"/>
    <property type="match status" value="1"/>
</dbReference>
<dbReference type="RefSeq" id="WP_011435919.1">
    <property type="nucleotide sequence ID" value="NC_007777.1"/>
</dbReference>
<sequence>MKPRRRLLLLRHAKSDWAEGSIHDADRPLSGSGRRGCELISRYLTDNKLAPDLILCSSALRTRQTVEGLADALPPNVPVLTEDRLYLAEAQDLLDRLREIDDGVPSVMLVGHNPGIHTLAVALLPPAERYRISTFPTAALAIQDLTVTRWAELGQDSARLVSFVTPRGLREAVGPAGAPKPGPPA</sequence>
<reference evidence="1 2" key="1">
    <citation type="journal article" date="2007" name="Genome Res.">
        <title>Genome characteristics of facultatively symbiotic Frankia sp. strains reflect host range and host plant biogeography.</title>
        <authorList>
            <person name="Normand P."/>
            <person name="Lapierre P."/>
            <person name="Tisa L.S."/>
            <person name="Gogarten J.P."/>
            <person name="Alloisio N."/>
            <person name="Bagnarol E."/>
            <person name="Bassi C.A."/>
            <person name="Berry A.M."/>
            <person name="Bickhart D.M."/>
            <person name="Choisne N."/>
            <person name="Couloux A."/>
            <person name="Cournoyer B."/>
            <person name="Cruveiller S."/>
            <person name="Daubin V."/>
            <person name="Demange N."/>
            <person name="Francino M.P."/>
            <person name="Goltsman E."/>
            <person name="Huang Y."/>
            <person name="Kopp O.R."/>
            <person name="Labarre L."/>
            <person name="Lapidus A."/>
            <person name="Lavire C."/>
            <person name="Marechal J."/>
            <person name="Martinez M."/>
            <person name="Mastronunzio J.E."/>
            <person name="Mullin B.C."/>
            <person name="Niemann J."/>
            <person name="Pujic P."/>
            <person name="Rawnsley T."/>
            <person name="Rouy Z."/>
            <person name="Schenowitz C."/>
            <person name="Sellstedt A."/>
            <person name="Tavares F."/>
            <person name="Tomkins J.P."/>
            <person name="Vallenet D."/>
            <person name="Valverde C."/>
            <person name="Wall L.G."/>
            <person name="Wang Y."/>
            <person name="Medigue C."/>
            <person name="Benson D.R."/>
        </authorList>
    </citation>
    <scope>NUCLEOTIDE SEQUENCE [LARGE SCALE GENOMIC DNA]</scope>
    <source>
        <strain evidence="2">DSM 45818 / CECT 9043 / CcI3</strain>
    </source>
</reference>
<dbReference type="AlphaFoldDB" id="Q2JCY6"/>
<proteinExistence type="predicted"/>
<accession>Q2JCY6</accession>
<dbReference type="InterPro" id="IPR013078">
    <property type="entry name" value="His_Pase_superF_clade-1"/>
</dbReference>
<dbReference type="OrthoDB" id="9810154at2"/>
<dbReference type="Pfam" id="PF00300">
    <property type="entry name" value="His_Phos_1"/>
    <property type="match status" value="1"/>
</dbReference>
<dbReference type="Proteomes" id="UP000001937">
    <property type="component" value="Chromosome"/>
</dbReference>
<gene>
    <name evidence="1" type="ordered locus">Francci3_1480</name>
</gene>
<dbReference type="InterPro" id="IPR029033">
    <property type="entry name" value="His_PPase_superfam"/>
</dbReference>
<dbReference type="HOGENOM" id="CLU_084603_2_3_11"/>
<dbReference type="Gene3D" id="3.40.50.1240">
    <property type="entry name" value="Phosphoglycerate mutase-like"/>
    <property type="match status" value="1"/>
</dbReference>
<dbReference type="eggNOG" id="COG2062">
    <property type="taxonomic scope" value="Bacteria"/>
</dbReference>
<name>Q2JCY6_FRACC</name>
<organism evidence="1 2">
    <name type="scientific">Frankia casuarinae (strain DSM 45818 / CECT 9043 / HFP020203 / CcI3)</name>
    <dbReference type="NCBI Taxonomy" id="106370"/>
    <lineage>
        <taxon>Bacteria</taxon>
        <taxon>Bacillati</taxon>
        <taxon>Actinomycetota</taxon>
        <taxon>Actinomycetes</taxon>
        <taxon>Frankiales</taxon>
        <taxon>Frankiaceae</taxon>
        <taxon>Frankia</taxon>
    </lineage>
</organism>
<evidence type="ECO:0000313" key="1">
    <source>
        <dbReference type="EMBL" id="ABD10856.1"/>
    </source>
</evidence>
<dbReference type="KEGG" id="fra:Francci3_1480"/>
<dbReference type="STRING" id="106370.Francci3_1480"/>
<evidence type="ECO:0000313" key="2">
    <source>
        <dbReference type="Proteomes" id="UP000001937"/>
    </source>
</evidence>
<protein>
    <submittedName>
        <fullName evidence="1">Phosphohistidine phosphatase, SixA</fullName>
    </submittedName>
</protein>
<accession>A0A1X1PQW6</accession>
<dbReference type="PANTHER" id="PTHR47623">
    <property type="entry name" value="OS09G0287300 PROTEIN"/>
    <property type="match status" value="1"/>
</dbReference>
<dbReference type="SUPFAM" id="SSF53254">
    <property type="entry name" value="Phosphoglycerate mutase-like"/>
    <property type="match status" value="1"/>
</dbReference>
<dbReference type="SMART" id="SM00855">
    <property type="entry name" value="PGAM"/>
    <property type="match status" value="1"/>
</dbReference>